<evidence type="ECO:0000313" key="7">
    <source>
        <dbReference type="EMBL" id="OMJ20100.1"/>
    </source>
</evidence>
<keyword evidence="8" id="KW-1185">Reference proteome</keyword>
<feature type="transmembrane region" description="Helical" evidence="6">
    <location>
        <begin position="152"/>
        <end position="175"/>
    </location>
</feature>
<reference evidence="8" key="1">
    <citation type="submission" date="2017-01" db="EMBL/GenBank/DDBJ databases">
        <authorList>
            <person name="Wang Y."/>
            <person name="White M."/>
            <person name="Kvist S."/>
            <person name="Moncalvo J.-M."/>
        </authorList>
    </citation>
    <scope>NUCLEOTIDE SEQUENCE [LARGE SCALE GENOMIC DNA]</scope>
    <source>
        <strain evidence="8">ID-206-W2</strain>
    </source>
</reference>
<evidence type="ECO:0000256" key="1">
    <source>
        <dbReference type="ARBA" id="ARBA00004141"/>
    </source>
</evidence>
<feature type="transmembrane region" description="Helical" evidence="6">
    <location>
        <begin position="244"/>
        <end position="262"/>
    </location>
</feature>
<dbReference type="PANTHER" id="PTHR13396:SF5">
    <property type="entry name" value="NEDD4 FAMILY INTERACTING PROTEIN"/>
    <property type="match status" value="1"/>
</dbReference>
<gene>
    <name evidence="7" type="ORF">AYI69_g6343</name>
</gene>
<evidence type="ECO:0000256" key="6">
    <source>
        <dbReference type="SAM" id="Phobius"/>
    </source>
</evidence>
<name>A0A1R1XZM2_9FUNG</name>
<dbReference type="GO" id="GO:0048471">
    <property type="term" value="C:perinuclear region of cytoplasm"/>
    <property type="evidence" value="ECO:0007669"/>
    <property type="project" value="TreeGrafter"/>
</dbReference>
<feature type="compositionally biased region" description="Polar residues" evidence="5">
    <location>
        <begin position="39"/>
        <end position="53"/>
    </location>
</feature>
<dbReference type="InterPro" id="IPR019325">
    <property type="entry name" value="NEDD4/Bsd2"/>
</dbReference>
<keyword evidence="2 6" id="KW-0812">Transmembrane</keyword>
<evidence type="ECO:0000256" key="2">
    <source>
        <dbReference type="ARBA" id="ARBA00022692"/>
    </source>
</evidence>
<keyword evidence="4 6" id="KW-0472">Membrane</keyword>
<dbReference type="GO" id="GO:0005794">
    <property type="term" value="C:Golgi apparatus"/>
    <property type="evidence" value="ECO:0007669"/>
    <property type="project" value="TreeGrafter"/>
</dbReference>
<dbReference type="PANTHER" id="PTHR13396">
    <property type="entry name" value="NEDD4 FAMILY INTERACTING PROTEIN 1/2"/>
    <property type="match status" value="1"/>
</dbReference>
<protein>
    <submittedName>
        <fullName evidence="7">Metal homeostatis protein BSD2</fullName>
    </submittedName>
</protein>
<dbReference type="GO" id="GO:0031398">
    <property type="term" value="P:positive regulation of protein ubiquitination"/>
    <property type="evidence" value="ECO:0007669"/>
    <property type="project" value="TreeGrafter"/>
</dbReference>
<feature type="region of interest" description="Disordered" evidence="5">
    <location>
        <begin position="1"/>
        <end position="78"/>
    </location>
</feature>
<dbReference type="AlphaFoldDB" id="A0A1R1XZM2"/>
<dbReference type="EMBL" id="LSSM01002845">
    <property type="protein sequence ID" value="OMJ20100.1"/>
    <property type="molecule type" value="Genomic_DNA"/>
</dbReference>
<dbReference type="GO" id="GO:0005783">
    <property type="term" value="C:endoplasmic reticulum"/>
    <property type="evidence" value="ECO:0007669"/>
    <property type="project" value="TreeGrafter"/>
</dbReference>
<dbReference type="Pfam" id="PF10176">
    <property type="entry name" value="NEDD4_Bsd2"/>
    <property type="match status" value="1"/>
</dbReference>
<accession>A0A1R1XZM2</accession>
<dbReference type="GO" id="GO:0016020">
    <property type="term" value="C:membrane"/>
    <property type="evidence" value="ECO:0007669"/>
    <property type="project" value="UniProtKB-SubCell"/>
</dbReference>
<comment type="caution">
    <text evidence="7">The sequence shown here is derived from an EMBL/GenBank/DDBJ whole genome shotgun (WGS) entry which is preliminary data.</text>
</comment>
<feature type="compositionally biased region" description="Polar residues" evidence="5">
    <location>
        <begin position="210"/>
        <end position="233"/>
    </location>
</feature>
<dbReference type="GO" id="GO:0006511">
    <property type="term" value="P:ubiquitin-dependent protein catabolic process"/>
    <property type="evidence" value="ECO:0007669"/>
    <property type="project" value="TreeGrafter"/>
</dbReference>
<organism evidence="7 8">
    <name type="scientific">Smittium culicis</name>
    <dbReference type="NCBI Taxonomy" id="133412"/>
    <lineage>
        <taxon>Eukaryota</taxon>
        <taxon>Fungi</taxon>
        <taxon>Fungi incertae sedis</taxon>
        <taxon>Zoopagomycota</taxon>
        <taxon>Kickxellomycotina</taxon>
        <taxon>Harpellomycetes</taxon>
        <taxon>Harpellales</taxon>
        <taxon>Legeriomycetaceae</taxon>
        <taxon>Smittium</taxon>
    </lineage>
</organism>
<evidence type="ECO:0000256" key="5">
    <source>
        <dbReference type="SAM" id="MobiDB-lite"/>
    </source>
</evidence>
<feature type="compositionally biased region" description="Polar residues" evidence="5">
    <location>
        <begin position="61"/>
        <end position="78"/>
    </location>
</feature>
<proteinExistence type="predicted"/>
<dbReference type="GO" id="GO:0030001">
    <property type="term" value="P:metal ion transport"/>
    <property type="evidence" value="ECO:0007669"/>
    <property type="project" value="InterPro"/>
</dbReference>
<comment type="subcellular location">
    <subcellularLocation>
        <location evidence="1">Membrane</location>
        <topology evidence="1">Multi-pass membrane protein</topology>
    </subcellularLocation>
</comment>
<dbReference type="GO" id="GO:0007034">
    <property type="term" value="P:vacuolar transport"/>
    <property type="evidence" value="ECO:0007669"/>
    <property type="project" value="InterPro"/>
</dbReference>
<evidence type="ECO:0000256" key="3">
    <source>
        <dbReference type="ARBA" id="ARBA00022989"/>
    </source>
</evidence>
<evidence type="ECO:0000313" key="8">
    <source>
        <dbReference type="Proteomes" id="UP000187429"/>
    </source>
</evidence>
<dbReference type="CDD" id="cd22212">
    <property type="entry name" value="NDFIP-like"/>
    <property type="match status" value="1"/>
</dbReference>
<keyword evidence="3 6" id="KW-1133">Transmembrane helix</keyword>
<dbReference type="OrthoDB" id="10003116at2759"/>
<evidence type="ECO:0000256" key="4">
    <source>
        <dbReference type="ARBA" id="ARBA00023136"/>
    </source>
</evidence>
<feature type="region of interest" description="Disordered" evidence="5">
    <location>
        <begin position="210"/>
        <end position="234"/>
    </location>
</feature>
<sequence>MSKDVKYTRIELQPVDDLENDSVTESTSTSGVRDLPLPSSESNALNSHSRLIPSSSSSSSANQAIPTTTSATADQAAPTSALNDGVFSNIEAKPEFDQYLDIFEKTPDEPLPTYLDIYGPTSTSAPSYFEPAIVSVDGNDDLLVDGLPVGSLFVFLVNFMISYAFQAVGFMMTFLLHTSHASKNGSIAGFGATLINIGFYIQSSTEEALNSKPSQSHKPNSSPNNQTGNNPDQNIDFGSPGNNVYVSFLFIIIGWCLILKSGTNYFHAKRMEQIISSSPTSSV</sequence>
<dbReference type="Proteomes" id="UP000187429">
    <property type="component" value="Unassembled WGS sequence"/>
</dbReference>